<comment type="caution">
    <text evidence="3">The sequence shown here is derived from an EMBL/GenBank/DDBJ whole genome shotgun (WGS) entry which is preliminary data.</text>
</comment>
<reference evidence="3" key="1">
    <citation type="submission" date="2021-03" db="EMBL/GenBank/DDBJ databases">
        <title>Draft genome sequence of rust myrtle Austropuccinia psidii MF-1, a brazilian biotype.</title>
        <authorList>
            <person name="Quecine M.C."/>
            <person name="Pachon D.M.R."/>
            <person name="Bonatelli M.L."/>
            <person name="Correr F.H."/>
            <person name="Franceschini L.M."/>
            <person name="Leite T.F."/>
            <person name="Margarido G.R.A."/>
            <person name="Almeida C.A."/>
            <person name="Ferrarezi J.A."/>
            <person name="Labate C.A."/>
        </authorList>
    </citation>
    <scope>NUCLEOTIDE SEQUENCE</scope>
    <source>
        <strain evidence="3">MF-1</strain>
    </source>
</reference>
<feature type="region of interest" description="Disordered" evidence="1">
    <location>
        <begin position="230"/>
        <end position="251"/>
    </location>
</feature>
<evidence type="ECO:0000256" key="1">
    <source>
        <dbReference type="SAM" id="MobiDB-lite"/>
    </source>
</evidence>
<dbReference type="OrthoDB" id="7691805at2759"/>
<dbReference type="Pfam" id="PF22936">
    <property type="entry name" value="Pol_BBD"/>
    <property type="match status" value="1"/>
</dbReference>
<dbReference type="EMBL" id="AVOT02041166">
    <property type="protein sequence ID" value="MBW0536434.1"/>
    <property type="molecule type" value="Genomic_DNA"/>
</dbReference>
<evidence type="ECO:0000313" key="3">
    <source>
        <dbReference type="EMBL" id="MBW0536434.1"/>
    </source>
</evidence>
<name>A0A9Q3FCD5_9BASI</name>
<keyword evidence="4" id="KW-1185">Reference proteome</keyword>
<accession>A0A9Q3FCD5</accession>
<protein>
    <recommendedName>
        <fullName evidence="2">Retrovirus-related Pol polyprotein from transposon TNT 1-94-like beta-barrel domain-containing protein</fullName>
    </recommendedName>
</protein>
<evidence type="ECO:0000259" key="2">
    <source>
        <dbReference type="Pfam" id="PF22936"/>
    </source>
</evidence>
<evidence type="ECO:0000313" key="4">
    <source>
        <dbReference type="Proteomes" id="UP000765509"/>
    </source>
</evidence>
<feature type="domain" description="Retrovirus-related Pol polyprotein from transposon TNT 1-94-like beta-barrel" evidence="2">
    <location>
        <begin position="275"/>
        <end position="350"/>
    </location>
</feature>
<gene>
    <name evidence="3" type="ORF">O181_076149</name>
</gene>
<dbReference type="Proteomes" id="UP000765509">
    <property type="component" value="Unassembled WGS sequence"/>
</dbReference>
<sequence length="561" mass="63681">MPEKKETNHIPILDGKNFPLWRILIYVELSAQGLCNICNSDLSPGANAITTNNWNQSNIKTVQLILSKLHPEVIVSVVDGLTTIKNCGRTWVQWECLRFDDNIEEYVKECSNISFDIAGIGISLPQDIMAYSILGKISRDSNSYNHVIDSMLLTMNSNINPQIVLDKLSELIQHKNTKNLFQKGIKGETSQDSAFLTSSNNFPYKITYVCRDGKHNPKNTTHKHENCWVKHPELRPPPRNKNKKDLTESETHQTGMEALLSNVAPNQIESHSLVINCGATHHMFRDRSIFTEISSFSNKISTSNPESNLTCRGQGTVKIKINNKPITLKNCLYVPKITKNLVSLLDLCDKSITITKDNNKFHISQSGQVLLSGHIINKLMIVTFDQPKSFLAKVGEDPPWHQRLGHPGNQVLKSLGFTNVSEQPCDVCAKGFKNEAYHILKISDKKVYSSRHVIFFEKEFPSLSENEKSDLSFSYPSWDDWDDSHEDQFVDFLESLNKEETQLTHKCIENETEVEENNIENGSNSYKDLPPARKRIKVIGPRHPTLINSEIGEEKILPYPR</sequence>
<proteinExistence type="predicted"/>
<organism evidence="3 4">
    <name type="scientific">Austropuccinia psidii MF-1</name>
    <dbReference type="NCBI Taxonomy" id="1389203"/>
    <lineage>
        <taxon>Eukaryota</taxon>
        <taxon>Fungi</taxon>
        <taxon>Dikarya</taxon>
        <taxon>Basidiomycota</taxon>
        <taxon>Pucciniomycotina</taxon>
        <taxon>Pucciniomycetes</taxon>
        <taxon>Pucciniales</taxon>
        <taxon>Sphaerophragmiaceae</taxon>
        <taxon>Austropuccinia</taxon>
    </lineage>
</organism>
<dbReference type="InterPro" id="IPR054722">
    <property type="entry name" value="PolX-like_BBD"/>
</dbReference>
<dbReference type="AlphaFoldDB" id="A0A9Q3FCD5"/>